<dbReference type="Pfam" id="PF00583">
    <property type="entry name" value="Acetyltransf_1"/>
    <property type="match status" value="1"/>
</dbReference>
<keyword evidence="1" id="KW-0808">Transferase</keyword>
<dbReference type="Proteomes" id="UP000289794">
    <property type="component" value="Chromosome"/>
</dbReference>
<protein>
    <recommendedName>
        <fullName evidence="3">N-acetyltransferase domain-containing protein</fullName>
    </recommendedName>
</protein>
<dbReference type="CDD" id="cd04301">
    <property type="entry name" value="NAT_SF"/>
    <property type="match status" value="1"/>
</dbReference>
<dbReference type="InterPro" id="IPR016181">
    <property type="entry name" value="Acyl_CoA_acyltransferase"/>
</dbReference>
<dbReference type="GO" id="GO:0016747">
    <property type="term" value="F:acyltransferase activity, transferring groups other than amino-acyl groups"/>
    <property type="evidence" value="ECO:0007669"/>
    <property type="project" value="InterPro"/>
</dbReference>
<evidence type="ECO:0000313" key="5">
    <source>
        <dbReference type="Proteomes" id="UP000289794"/>
    </source>
</evidence>
<dbReference type="EMBL" id="CP035945">
    <property type="protein sequence ID" value="QBE95173.1"/>
    <property type="molecule type" value="Genomic_DNA"/>
</dbReference>
<dbReference type="KEGG" id="bpro:PMF13cell1_00676"/>
<evidence type="ECO:0000256" key="1">
    <source>
        <dbReference type="ARBA" id="ARBA00022679"/>
    </source>
</evidence>
<accession>A0A4P6LVR0</accession>
<dbReference type="PANTHER" id="PTHR43800:SF1">
    <property type="entry name" value="PEPTIDYL-LYSINE N-ACETYLTRANSFERASE YJAB"/>
    <property type="match status" value="1"/>
</dbReference>
<evidence type="ECO:0000313" key="4">
    <source>
        <dbReference type="EMBL" id="QBE95173.1"/>
    </source>
</evidence>
<proteinExistence type="predicted"/>
<evidence type="ECO:0000259" key="3">
    <source>
        <dbReference type="PROSITE" id="PS51186"/>
    </source>
</evidence>
<dbReference type="SUPFAM" id="SSF55729">
    <property type="entry name" value="Acyl-CoA N-acyltransferases (Nat)"/>
    <property type="match status" value="1"/>
</dbReference>
<dbReference type="AlphaFoldDB" id="A0A4P6LVR0"/>
<dbReference type="InterPro" id="IPR000182">
    <property type="entry name" value="GNAT_dom"/>
</dbReference>
<dbReference type="RefSeq" id="WP_130182949.1">
    <property type="nucleotide sequence ID" value="NZ_CP035945.1"/>
</dbReference>
<dbReference type="Gene3D" id="3.40.630.30">
    <property type="match status" value="1"/>
</dbReference>
<dbReference type="PROSITE" id="PS51186">
    <property type="entry name" value="GNAT"/>
    <property type="match status" value="1"/>
</dbReference>
<name>A0A4P6LVR0_9FIRM</name>
<evidence type="ECO:0000256" key="2">
    <source>
        <dbReference type="ARBA" id="ARBA00023315"/>
    </source>
</evidence>
<feature type="domain" description="N-acetyltransferase" evidence="3">
    <location>
        <begin position="1"/>
        <end position="148"/>
    </location>
</feature>
<gene>
    <name evidence="4" type="ORF">PMF13cell1_00676</name>
</gene>
<organism evidence="4 5">
    <name type="scientific">Blautia producta</name>
    <dbReference type="NCBI Taxonomy" id="33035"/>
    <lineage>
        <taxon>Bacteria</taxon>
        <taxon>Bacillati</taxon>
        <taxon>Bacillota</taxon>
        <taxon>Clostridia</taxon>
        <taxon>Lachnospirales</taxon>
        <taxon>Lachnospiraceae</taxon>
        <taxon>Blautia</taxon>
    </lineage>
</organism>
<sequence>MIIIKAKKEDLSEILQLQYLAYQSEAKLLNNFDIPPLKQTLQEVQSEYDRGTILKVLDDNDKIVGSVRGYTENDTLYIGKLFVHPIWQGKGIGTELLKEIERVCPHDRCELFTSSKSANNLRLYEKSGYKIFKEKEVAADLTFIYLEK</sequence>
<reference evidence="4 5" key="1">
    <citation type="submission" date="2019-01" db="EMBL/GenBank/DDBJ databases">
        <title>PMF-metabolizing Aryl O-demethylase.</title>
        <authorList>
            <person name="Kim M."/>
        </authorList>
    </citation>
    <scope>NUCLEOTIDE SEQUENCE [LARGE SCALE GENOMIC DNA]</scope>
    <source>
        <strain evidence="4 5">PMF1</strain>
    </source>
</reference>
<dbReference type="PANTHER" id="PTHR43800">
    <property type="entry name" value="PEPTIDYL-LYSINE N-ACETYLTRANSFERASE YJAB"/>
    <property type="match status" value="1"/>
</dbReference>
<keyword evidence="2" id="KW-0012">Acyltransferase</keyword>